<dbReference type="SMART" id="SM00829">
    <property type="entry name" value="PKS_ER"/>
    <property type="match status" value="1"/>
</dbReference>
<dbReference type="SUPFAM" id="SSF51735">
    <property type="entry name" value="NAD(P)-binding Rossmann-fold domains"/>
    <property type="match status" value="1"/>
</dbReference>
<dbReference type="Pfam" id="PF13602">
    <property type="entry name" value="ADH_zinc_N_2"/>
    <property type="match status" value="1"/>
</dbReference>
<gene>
    <name evidence="3" type="ORF">CLV46_2554</name>
</gene>
<evidence type="ECO:0000313" key="4">
    <source>
        <dbReference type="Proteomes" id="UP000228758"/>
    </source>
</evidence>
<dbReference type="InterPro" id="IPR036291">
    <property type="entry name" value="NAD(P)-bd_dom_sf"/>
</dbReference>
<evidence type="ECO:0000259" key="2">
    <source>
        <dbReference type="SMART" id="SM00829"/>
    </source>
</evidence>
<dbReference type="PANTHER" id="PTHR43677">
    <property type="entry name" value="SHORT-CHAIN DEHYDROGENASE/REDUCTASE"/>
    <property type="match status" value="1"/>
</dbReference>
<dbReference type="InterPro" id="IPR011032">
    <property type="entry name" value="GroES-like_sf"/>
</dbReference>
<keyword evidence="4" id="KW-1185">Reference proteome</keyword>
<organism evidence="3 4">
    <name type="scientific">Diaminobutyricimonas aerilata</name>
    <dbReference type="NCBI Taxonomy" id="1162967"/>
    <lineage>
        <taxon>Bacteria</taxon>
        <taxon>Bacillati</taxon>
        <taxon>Actinomycetota</taxon>
        <taxon>Actinomycetes</taxon>
        <taxon>Micrococcales</taxon>
        <taxon>Microbacteriaceae</taxon>
        <taxon>Diaminobutyricimonas</taxon>
    </lineage>
</organism>
<dbReference type="RefSeq" id="WP_100365110.1">
    <property type="nucleotide sequence ID" value="NZ_PGFF01000001.1"/>
</dbReference>
<dbReference type="GO" id="GO:0016491">
    <property type="term" value="F:oxidoreductase activity"/>
    <property type="evidence" value="ECO:0007669"/>
    <property type="project" value="InterPro"/>
</dbReference>
<feature type="domain" description="Enoyl reductase (ER)" evidence="2">
    <location>
        <begin position="29"/>
        <end position="354"/>
    </location>
</feature>
<sequence>MPATENTDAATTSAPSTTESIEVVLPRITDPDGLELRDQTPPTPGAGQVLVRMEATGISFAEQQMMRGRYYDQPAFPFVPGYDLVGRVEAVGAGVDPSTLGRRVAAVTKTGGWASRVVVDAADLLPVPDDIDAATVEALLVNGITAYKMLHAMARPRAGRTVVVLGANGGVGDLLVQLARHDGLRVLGTASPQHHEALRARSVEPVDYRAPDAYDQLRLLAPEGVDAVFDHIGGPGLRESWRLLRRGGRLVSYGSVATVNDRGNPRIPVLKLILRLALWSALPDGRSGGFFDFWAGRRDRSRFNAGQREAVDALLELVRLGAIRPQIAERYPLSQVREAMHAVESRSHAGKIVLLGGAHDAAGG</sequence>
<name>A0A2M9CM62_9MICO</name>
<dbReference type="InterPro" id="IPR051397">
    <property type="entry name" value="Zn-ADH-like_protein"/>
</dbReference>
<dbReference type="InterPro" id="IPR013154">
    <property type="entry name" value="ADH-like_N"/>
</dbReference>
<evidence type="ECO:0000313" key="3">
    <source>
        <dbReference type="EMBL" id="PJJ72974.1"/>
    </source>
</evidence>
<accession>A0A2M9CM62</accession>
<evidence type="ECO:0000256" key="1">
    <source>
        <dbReference type="SAM" id="MobiDB-lite"/>
    </source>
</evidence>
<dbReference type="PANTHER" id="PTHR43677:SF4">
    <property type="entry name" value="QUINONE OXIDOREDUCTASE-LIKE PROTEIN 2"/>
    <property type="match status" value="1"/>
</dbReference>
<dbReference type="CDD" id="cd08273">
    <property type="entry name" value="MDR8"/>
    <property type="match status" value="1"/>
</dbReference>
<dbReference type="EMBL" id="PGFF01000001">
    <property type="protein sequence ID" value="PJJ72974.1"/>
    <property type="molecule type" value="Genomic_DNA"/>
</dbReference>
<feature type="compositionally biased region" description="Low complexity" evidence="1">
    <location>
        <begin position="7"/>
        <end position="20"/>
    </location>
</feature>
<feature type="region of interest" description="Disordered" evidence="1">
    <location>
        <begin position="1"/>
        <end position="20"/>
    </location>
</feature>
<dbReference type="InterPro" id="IPR020843">
    <property type="entry name" value="ER"/>
</dbReference>
<dbReference type="Gene3D" id="3.40.50.720">
    <property type="entry name" value="NAD(P)-binding Rossmann-like Domain"/>
    <property type="match status" value="1"/>
</dbReference>
<dbReference type="Gene3D" id="3.90.180.10">
    <property type="entry name" value="Medium-chain alcohol dehydrogenases, catalytic domain"/>
    <property type="match status" value="1"/>
</dbReference>
<comment type="caution">
    <text evidence="3">The sequence shown here is derived from an EMBL/GenBank/DDBJ whole genome shotgun (WGS) entry which is preliminary data.</text>
</comment>
<dbReference type="Proteomes" id="UP000228758">
    <property type="component" value="Unassembled WGS sequence"/>
</dbReference>
<dbReference type="SUPFAM" id="SSF50129">
    <property type="entry name" value="GroES-like"/>
    <property type="match status" value="1"/>
</dbReference>
<dbReference type="OrthoDB" id="2665481at2"/>
<dbReference type="AlphaFoldDB" id="A0A2M9CM62"/>
<dbReference type="Pfam" id="PF08240">
    <property type="entry name" value="ADH_N"/>
    <property type="match status" value="1"/>
</dbReference>
<protein>
    <submittedName>
        <fullName evidence="3">NADPH2:quinone reductase</fullName>
    </submittedName>
</protein>
<proteinExistence type="predicted"/>
<reference evidence="3 4" key="1">
    <citation type="submission" date="2017-11" db="EMBL/GenBank/DDBJ databases">
        <title>Genomic Encyclopedia of Archaeal and Bacterial Type Strains, Phase II (KMG-II): From Individual Species to Whole Genera.</title>
        <authorList>
            <person name="Goeker M."/>
        </authorList>
    </citation>
    <scope>NUCLEOTIDE SEQUENCE [LARGE SCALE GENOMIC DNA]</scope>
    <source>
        <strain evidence="3 4">DSM 27393</strain>
    </source>
</reference>